<protein>
    <recommendedName>
        <fullName evidence="3">Ankyrin repeat domain-containing protein</fullName>
    </recommendedName>
</protein>
<proteinExistence type="predicted"/>
<sequence length="74" mass="7811">MASNNLAIGAEALLVAGADPNRETEKPYIGERPLQIAQFSGAREVEEVLLRVVPAEQYCGCAVPLTLAGWDIGG</sequence>
<gene>
    <name evidence="1" type="primary">PLESTB000746</name>
    <name evidence="1" type="ORF">PLESTB_000308100</name>
</gene>
<dbReference type="Proteomes" id="UP001165080">
    <property type="component" value="Unassembled WGS sequence"/>
</dbReference>
<dbReference type="AlphaFoldDB" id="A0A9W6EYI3"/>
<evidence type="ECO:0008006" key="3">
    <source>
        <dbReference type="Google" id="ProtNLM"/>
    </source>
</evidence>
<evidence type="ECO:0000313" key="2">
    <source>
        <dbReference type="Proteomes" id="UP001165080"/>
    </source>
</evidence>
<organism evidence="1 2">
    <name type="scientific">Pleodorina starrii</name>
    <dbReference type="NCBI Taxonomy" id="330485"/>
    <lineage>
        <taxon>Eukaryota</taxon>
        <taxon>Viridiplantae</taxon>
        <taxon>Chlorophyta</taxon>
        <taxon>core chlorophytes</taxon>
        <taxon>Chlorophyceae</taxon>
        <taxon>CS clade</taxon>
        <taxon>Chlamydomonadales</taxon>
        <taxon>Volvocaceae</taxon>
        <taxon>Pleodorina</taxon>
    </lineage>
</organism>
<reference evidence="1 2" key="1">
    <citation type="journal article" date="2023" name="Commun. Biol.">
        <title>Reorganization of the ancestral sex-determining regions during the evolution of trioecy in Pleodorina starrii.</title>
        <authorList>
            <person name="Takahashi K."/>
            <person name="Suzuki S."/>
            <person name="Kawai-Toyooka H."/>
            <person name="Yamamoto K."/>
            <person name="Hamaji T."/>
            <person name="Ootsuki R."/>
            <person name="Yamaguchi H."/>
            <person name="Kawachi M."/>
            <person name="Higashiyama T."/>
            <person name="Nozaki H."/>
        </authorList>
    </citation>
    <scope>NUCLEOTIDE SEQUENCE [LARGE SCALE GENOMIC DNA]</scope>
    <source>
        <strain evidence="1 2">NIES-4479</strain>
    </source>
</reference>
<keyword evidence="2" id="KW-1185">Reference proteome</keyword>
<evidence type="ECO:0000313" key="1">
    <source>
        <dbReference type="EMBL" id="GLC49782.1"/>
    </source>
</evidence>
<accession>A0A9W6EYI3</accession>
<comment type="caution">
    <text evidence="1">The sequence shown here is derived from an EMBL/GenBank/DDBJ whole genome shotgun (WGS) entry which is preliminary data.</text>
</comment>
<dbReference type="EMBL" id="BRXU01000003">
    <property type="protein sequence ID" value="GLC49782.1"/>
    <property type="molecule type" value="Genomic_DNA"/>
</dbReference>
<name>A0A9W6EYI3_9CHLO</name>